<evidence type="ECO:0000313" key="4">
    <source>
        <dbReference type="EMBL" id="EGO30508.1"/>
    </source>
</evidence>
<dbReference type="AlphaFoldDB" id="F8NDY0"/>
<evidence type="ECO:0000256" key="1">
    <source>
        <dbReference type="SAM" id="MobiDB-lite"/>
    </source>
</evidence>
<protein>
    <recommendedName>
        <fullName evidence="3">DUF6589 domain-containing protein</fullName>
    </recommendedName>
</protein>
<reference evidence="4" key="1">
    <citation type="submission" date="2011-04" db="EMBL/GenBank/DDBJ databases">
        <title>Evolution of plant cell wall degrading machinery underlies the functional diversity of forest fungi.</title>
        <authorList>
            <consortium name="US DOE Joint Genome Institute (JGI-PGF)"/>
            <person name="Eastwood D.C."/>
            <person name="Floudas D."/>
            <person name="Binder M."/>
            <person name="Majcherczyk A."/>
            <person name="Schneider P."/>
            <person name="Aerts A."/>
            <person name="Asiegbu F.O."/>
            <person name="Baker S.E."/>
            <person name="Barry K."/>
            <person name="Bendiksby M."/>
            <person name="Blumentritt M."/>
            <person name="Coutinho P.M."/>
            <person name="Cullen D."/>
            <person name="Cullen D."/>
            <person name="Gathman A."/>
            <person name="Goodell B."/>
            <person name="Henrissat B."/>
            <person name="Ihrmark K."/>
            <person name="Kauserud H."/>
            <person name="Kohler A."/>
            <person name="LaButti K."/>
            <person name="Lapidus A."/>
            <person name="Lavin J.L."/>
            <person name="Lee Y.-H."/>
            <person name="Lindquist E."/>
            <person name="Lilly W."/>
            <person name="Lucas S."/>
            <person name="Morin E."/>
            <person name="Murat C."/>
            <person name="Oguiza J.A."/>
            <person name="Park J."/>
            <person name="Pisabarro A.G."/>
            <person name="Riley R."/>
            <person name="Rosling A."/>
            <person name="Salamov A."/>
            <person name="Schmidt O."/>
            <person name="Schmutz J."/>
            <person name="Skrede I."/>
            <person name="Stenlid J."/>
            <person name="Wiebenga A."/>
            <person name="Xie X."/>
            <person name="Kues U."/>
            <person name="Hibbett D.S."/>
            <person name="Hoffmeister D."/>
            <person name="Hogberg N."/>
            <person name="Martin F."/>
            <person name="Grigoriev I.V."/>
            <person name="Watkinson S.C."/>
        </authorList>
    </citation>
    <scope>NUCLEOTIDE SEQUENCE</scope>
    <source>
        <strain evidence="4">S7.9</strain>
    </source>
</reference>
<name>F8NDY0_SERL9</name>
<dbReference type="Proteomes" id="UP000008064">
    <property type="component" value="Unassembled WGS sequence"/>
</dbReference>
<accession>F8NDY0</accession>
<dbReference type="EMBL" id="GL945428">
    <property type="protein sequence ID" value="EGO30508.1"/>
    <property type="molecule type" value="Genomic_DNA"/>
</dbReference>
<feature type="domain" description="DUF6589" evidence="3">
    <location>
        <begin position="124"/>
        <end position="254"/>
    </location>
</feature>
<dbReference type="HOGENOM" id="CLU_007061_2_1_1"/>
<dbReference type="Pfam" id="PF20231">
    <property type="entry name" value="DUF6589"/>
    <property type="match status" value="2"/>
</dbReference>
<evidence type="ECO:0000256" key="2">
    <source>
        <dbReference type="SAM" id="Phobius"/>
    </source>
</evidence>
<feature type="transmembrane region" description="Helical" evidence="2">
    <location>
        <begin position="104"/>
        <end position="123"/>
    </location>
</feature>
<dbReference type="GeneID" id="18810050"/>
<feature type="compositionally biased region" description="Low complexity" evidence="1">
    <location>
        <begin position="435"/>
        <end position="445"/>
    </location>
</feature>
<dbReference type="OrthoDB" id="2496395at2759"/>
<dbReference type="KEGG" id="sla:SERLADRAFT_364502"/>
<keyword evidence="2" id="KW-1133">Transmembrane helix</keyword>
<sequence>MTNNKNEVHKISLCPLPAMNIDESTIVGNGEVVEAIMSEQRIEAKDPIHNSKVKIFAGDQLSIAHLWTLANIQAGQEGGFASIGWGMWMPGLFHAKMADMHVDLVFVSLYACVLYCLFLVSSVTSLKGDMVFENAVLFFCDVIISREMTDAVKDGDLGRVIIALSYRGTGCSKYAYEMLYPIHNLSCVWPDSVVKLVLSNWLVNPTGKQNSFVEVDLMQEHMNCWIKVSPCVNILRHLSETMSSLLGTKQGLTHEPLDLTRDILVPMSSLIDPEVYSITHGRQLDEGDLPVLDVTTIGLQQLTDATNNPIEEYNKVFKRLQARWKLQPAIGPGSTQPISAPVADTEATMTPVMNDLPGESSTVVTEGIAGDEDTDMEEEEEEGDCEHSAREDEREETLTLEGPEDILLNMDTEDMGGVNMYKESKEGDEIDIDIDTNTSSSDCEM</sequence>
<feature type="domain" description="DUF6589" evidence="3">
    <location>
        <begin position="5"/>
        <end position="101"/>
    </location>
</feature>
<feature type="region of interest" description="Disordered" evidence="1">
    <location>
        <begin position="369"/>
        <end position="445"/>
    </location>
</feature>
<dbReference type="InterPro" id="IPR046496">
    <property type="entry name" value="DUF6589"/>
</dbReference>
<keyword evidence="2" id="KW-0812">Transmembrane</keyword>
<organism>
    <name type="scientific">Serpula lacrymans var. lacrymans (strain S7.9)</name>
    <name type="common">Dry rot fungus</name>
    <dbReference type="NCBI Taxonomy" id="578457"/>
    <lineage>
        <taxon>Eukaryota</taxon>
        <taxon>Fungi</taxon>
        <taxon>Dikarya</taxon>
        <taxon>Basidiomycota</taxon>
        <taxon>Agaricomycotina</taxon>
        <taxon>Agaricomycetes</taxon>
        <taxon>Agaricomycetidae</taxon>
        <taxon>Boletales</taxon>
        <taxon>Coniophorineae</taxon>
        <taxon>Serpulaceae</taxon>
        <taxon>Serpula</taxon>
    </lineage>
</organism>
<dbReference type="RefSeq" id="XP_007312392.1">
    <property type="nucleotide sequence ID" value="XM_007312330.1"/>
</dbReference>
<evidence type="ECO:0000259" key="3">
    <source>
        <dbReference type="Pfam" id="PF20231"/>
    </source>
</evidence>
<keyword evidence="2" id="KW-0472">Membrane</keyword>
<feature type="compositionally biased region" description="Acidic residues" evidence="1">
    <location>
        <begin position="369"/>
        <end position="384"/>
    </location>
</feature>
<gene>
    <name evidence="4" type="ORF">SERLADRAFT_364502</name>
</gene>
<proteinExistence type="predicted"/>